<keyword evidence="10" id="KW-0732">Signal</keyword>
<dbReference type="GO" id="GO:1990180">
    <property type="term" value="P:mitochondrial tRNA 3'-end processing"/>
    <property type="evidence" value="ECO:0007669"/>
    <property type="project" value="TreeGrafter"/>
</dbReference>
<evidence type="ECO:0000256" key="2">
    <source>
        <dbReference type="ARBA" id="ARBA00007265"/>
    </source>
</evidence>
<keyword evidence="9" id="KW-0694">RNA-binding</keyword>
<dbReference type="Proteomes" id="UP000827092">
    <property type="component" value="Unassembled WGS sequence"/>
</dbReference>
<evidence type="ECO:0000256" key="5">
    <source>
        <dbReference type="ARBA" id="ARBA00022695"/>
    </source>
</evidence>
<evidence type="ECO:0000256" key="6">
    <source>
        <dbReference type="ARBA" id="ARBA00022723"/>
    </source>
</evidence>
<comment type="cofactor">
    <cofactor evidence="1">
        <name>Mg(2+)</name>
        <dbReference type="ChEBI" id="CHEBI:18420"/>
    </cofactor>
</comment>
<evidence type="ECO:0000256" key="4">
    <source>
        <dbReference type="ARBA" id="ARBA00022694"/>
    </source>
</evidence>
<protein>
    <recommendedName>
        <fullName evidence="15">CCA tRNA nucleotidyltransferase 1, mitochondrial</fullName>
    </recommendedName>
</protein>
<evidence type="ECO:0000313" key="14">
    <source>
        <dbReference type="Proteomes" id="UP000827092"/>
    </source>
</evidence>
<comment type="caution">
    <text evidence="13">The sequence shown here is derived from an EMBL/GenBank/DDBJ whole genome shotgun (WGS) entry which is preliminary data.</text>
</comment>
<dbReference type="GO" id="GO:0005739">
    <property type="term" value="C:mitochondrion"/>
    <property type="evidence" value="ECO:0007669"/>
    <property type="project" value="TreeGrafter"/>
</dbReference>
<keyword evidence="4" id="KW-0819">tRNA processing</keyword>
<dbReference type="SUPFAM" id="SSF81891">
    <property type="entry name" value="Poly A polymerase C-terminal region-like"/>
    <property type="match status" value="1"/>
</dbReference>
<evidence type="ECO:0000259" key="12">
    <source>
        <dbReference type="Pfam" id="PF12627"/>
    </source>
</evidence>
<keyword evidence="8" id="KW-0460">Magnesium</keyword>
<dbReference type="Gene3D" id="1.10.3090.10">
    <property type="entry name" value="cca-adding enzyme, domain 2"/>
    <property type="match status" value="1"/>
</dbReference>
<dbReference type="GO" id="GO:0000166">
    <property type="term" value="F:nucleotide binding"/>
    <property type="evidence" value="ECO:0007669"/>
    <property type="project" value="UniProtKB-KW"/>
</dbReference>
<keyword evidence="5" id="KW-0548">Nucleotidyltransferase</keyword>
<dbReference type="Gene3D" id="3.30.460.10">
    <property type="entry name" value="Beta Polymerase, domain 2"/>
    <property type="match status" value="1"/>
</dbReference>
<reference evidence="13 14" key="1">
    <citation type="journal article" date="2022" name="Nat. Ecol. Evol.">
        <title>A masculinizing supergene underlies an exaggerated male reproductive morph in a spider.</title>
        <authorList>
            <person name="Hendrickx F."/>
            <person name="De Corte Z."/>
            <person name="Sonet G."/>
            <person name="Van Belleghem S.M."/>
            <person name="Kostlbacher S."/>
            <person name="Vangestel C."/>
        </authorList>
    </citation>
    <scope>NUCLEOTIDE SEQUENCE [LARGE SCALE GENOMIC DNA]</scope>
    <source>
        <strain evidence="13">W744_W776</strain>
    </source>
</reference>
<dbReference type="EMBL" id="JAFNEN010000277">
    <property type="protein sequence ID" value="KAG8187165.1"/>
    <property type="molecule type" value="Genomic_DNA"/>
</dbReference>
<feature type="domain" description="Poly A polymerase head" evidence="11">
    <location>
        <begin position="72"/>
        <end position="196"/>
    </location>
</feature>
<accession>A0AAV6USD3</accession>
<evidence type="ECO:0000256" key="10">
    <source>
        <dbReference type="SAM" id="SignalP"/>
    </source>
</evidence>
<keyword evidence="7" id="KW-0547">Nucleotide-binding</keyword>
<dbReference type="GO" id="GO:0001680">
    <property type="term" value="P:tRNA 3'-terminal CCA addition"/>
    <property type="evidence" value="ECO:0007669"/>
    <property type="project" value="TreeGrafter"/>
</dbReference>
<sequence>MRTFTLTQLFLAKQLLLPCYPGPSILLRFKSYTIRDNSRLVTMKLDTPYFQGIFTPEVTSLSELFNKHGYGLRIAGGAVRDLLMDKQPDDLDFATTATPSEMKKMFEAERIRMLHRKGEAHGTITIRLNDKQNFEITTLRIDTTTDGRHAEVEFTTDWELDAGRRDLTFNAMFLGLDGTVYDYFNGIEDLKNRSVRFVGDPAYRIKEDYLRILRYFRFYGRIAIEPDKHDPLTLEAIKNNTEGLGKISGERLWTELKKILSGNYAKEIMLRMLDLGVGPFIGLPKEVNLEEFKDVCEKALGLKPHSITRLTALLRTEDEVATLHSRIKFSKYERDLAFFIINNKFIRGHPPLKPFICLIMHTKSKVSDTHEWSCEVLKYRGEVTLLKELQEWKPPKFPITGHVLMERGYKPGPKMTEIMTILKNQWIESNFKLTQEELIDYIDKDAGGEGL</sequence>
<feature type="signal peptide" evidence="10">
    <location>
        <begin position="1"/>
        <end position="21"/>
    </location>
</feature>
<evidence type="ECO:0008006" key="15">
    <source>
        <dbReference type="Google" id="ProtNLM"/>
    </source>
</evidence>
<feature type="chain" id="PRO_5043596787" description="CCA tRNA nucleotidyltransferase 1, mitochondrial" evidence="10">
    <location>
        <begin position="22"/>
        <end position="451"/>
    </location>
</feature>
<gene>
    <name evidence="13" type="ORF">JTE90_020040</name>
</gene>
<keyword evidence="3 9" id="KW-0808">Transferase</keyword>
<dbReference type="SUPFAM" id="SSF81301">
    <property type="entry name" value="Nucleotidyltransferase"/>
    <property type="match status" value="1"/>
</dbReference>
<evidence type="ECO:0000313" key="13">
    <source>
        <dbReference type="EMBL" id="KAG8187165.1"/>
    </source>
</evidence>
<evidence type="ECO:0000256" key="1">
    <source>
        <dbReference type="ARBA" id="ARBA00001946"/>
    </source>
</evidence>
<organism evidence="13 14">
    <name type="scientific">Oedothorax gibbosus</name>
    <dbReference type="NCBI Taxonomy" id="931172"/>
    <lineage>
        <taxon>Eukaryota</taxon>
        <taxon>Metazoa</taxon>
        <taxon>Ecdysozoa</taxon>
        <taxon>Arthropoda</taxon>
        <taxon>Chelicerata</taxon>
        <taxon>Arachnida</taxon>
        <taxon>Araneae</taxon>
        <taxon>Araneomorphae</taxon>
        <taxon>Entelegynae</taxon>
        <taxon>Araneoidea</taxon>
        <taxon>Linyphiidae</taxon>
        <taxon>Erigoninae</taxon>
        <taxon>Oedothorax</taxon>
    </lineage>
</organism>
<dbReference type="PANTHER" id="PTHR46173:SF1">
    <property type="entry name" value="CCA TRNA NUCLEOTIDYLTRANSFERASE 1, MITOCHONDRIAL"/>
    <property type="match status" value="1"/>
</dbReference>
<dbReference type="PANTHER" id="PTHR46173">
    <property type="entry name" value="CCA TRNA NUCLEOTIDYLTRANSFERASE 1, MITOCHONDRIAL"/>
    <property type="match status" value="1"/>
</dbReference>
<dbReference type="InterPro" id="IPR032828">
    <property type="entry name" value="PolyA_RNA-bd"/>
</dbReference>
<evidence type="ECO:0000256" key="8">
    <source>
        <dbReference type="ARBA" id="ARBA00022842"/>
    </source>
</evidence>
<evidence type="ECO:0000259" key="11">
    <source>
        <dbReference type="Pfam" id="PF01743"/>
    </source>
</evidence>
<name>A0AAV6USD3_9ARAC</name>
<keyword evidence="6" id="KW-0479">Metal-binding</keyword>
<dbReference type="AlphaFoldDB" id="A0AAV6USD3"/>
<dbReference type="GO" id="GO:0000049">
    <property type="term" value="F:tRNA binding"/>
    <property type="evidence" value="ECO:0007669"/>
    <property type="project" value="TreeGrafter"/>
</dbReference>
<dbReference type="InterPro" id="IPR002646">
    <property type="entry name" value="PolA_pol_head_dom"/>
</dbReference>
<dbReference type="GO" id="GO:0046872">
    <property type="term" value="F:metal ion binding"/>
    <property type="evidence" value="ECO:0007669"/>
    <property type="project" value="UniProtKB-KW"/>
</dbReference>
<evidence type="ECO:0000256" key="3">
    <source>
        <dbReference type="ARBA" id="ARBA00022679"/>
    </source>
</evidence>
<evidence type="ECO:0000256" key="9">
    <source>
        <dbReference type="RuleBase" id="RU003953"/>
    </source>
</evidence>
<dbReference type="Pfam" id="PF01743">
    <property type="entry name" value="PolyA_pol"/>
    <property type="match status" value="1"/>
</dbReference>
<evidence type="ECO:0000256" key="7">
    <source>
        <dbReference type="ARBA" id="ARBA00022741"/>
    </source>
</evidence>
<dbReference type="InterPro" id="IPR043519">
    <property type="entry name" value="NT_sf"/>
</dbReference>
<keyword evidence="14" id="KW-1185">Reference proteome</keyword>
<proteinExistence type="inferred from homology"/>
<comment type="similarity">
    <text evidence="2 9">Belongs to the tRNA nucleotidyltransferase/poly(A) polymerase family.</text>
</comment>
<dbReference type="CDD" id="cd05398">
    <property type="entry name" value="NT_ClassII-CCAase"/>
    <property type="match status" value="1"/>
</dbReference>
<dbReference type="InterPro" id="IPR050264">
    <property type="entry name" value="Bact_CCA-adding_enz_type3_sf"/>
</dbReference>
<feature type="domain" description="tRNA nucleotidyltransferase/poly(A) polymerase RNA and SrmB- binding" evidence="12">
    <location>
        <begin position="230"/>
        <end position="277"/>
    </location>
</feature>
<dbReference type="GO" id="GO:0016779">
    <property type="term" value="F:nucleotidyltransferase activity"/>
    <property type="evidence" value="ECO:0007669"/>
    <property type="project" value="UniProtKB-KW"/>
</dbReference>
<dbReference type="Pfam" id="PF12627">
    <property type="entry name" value="PolyA_pol_RNAbd"/>
    <property type="match status" value="1"/>
</dbReference>